<keyword evidence="2" id="KW-0732">Signal</keyword>
<protein>
    <submittedName>
        <fullName evidence="3">DUF5719 family protein</fullName>
    </submittedName>
</protein>
<evidence type="ECO:0000256" key="1">
    <source>
        <dbReference type="SAM" id="MobiDB-lite"/>
    </source>
</evidence>
<evidence type="ECO:0000313" key="3">
    <source>
        <dbReference type="EMBL" id="UQA95105.1"/>
    </source>
</evidence>
<feature type="region of interest" description="Disordered" evidence="1">
    <location>
        <begin position="84"/>
        <end position="150"/>
    </location>
</feature>
<proteinExistence type="predicted"/>
<reference evidence="3" key="1">
    <citation type="submission" date="2021-10" db="EMBL/GenBank/DDBJ databases">
        <title>Streptomyces nigrumlapis sp.nov.,an antimicrobial producing actinobacterium isolated from Black Gobi rocks.</title>
        <authorList>
            <person name="Wen Y."/>
            <person name="Zhang W."/>
            <person name="Liu X.G."/>
        </authorList>
    </citation>
    <scope>NUCLEOTIDE SEQUENCE</scope>
    <source>
        <strain evidence="3">ST13-2-2</strain>
    </source>
</reference>
<gene>
    <name evidence="3" type="ORF">K9S39_27495</name>
</gene>
<feature type="signal peptide" evidence="2">
    <location>
        <begin position="1"/>
        <end position="25"/>
    </location>
</feature>
<sequence>MKRTIMSLTGAAVALAAVTGVAALAAPGGQTPETSGGGTRLPVQRSALLCPAPTSSQVGETTYTSFAPKGAGADAAGKGTAKLLPAGTVKDTDDGDGKSSDKDGDKGRDKKGKDAKAEETGGDSVGPQVVLPRDSKPVAPLQKAGKPVTATADGADAPALVGAADGALAPGWTVQQTTSVAAGTGRGLLGLTCAAPDTTFWFPGVSTDRDRRDYVHLTNPDSSTAVVDLELHGKDGTLTAPAGEDIAVPPHTTVPVLLSTLTGTPVTNAALHVSAREGRVGASVQAGDSKLGSDWLPASADPSPSLVLPGIPADATAVRLVAVAPGESDADLKVRLATPTGLITPAGLETLHVKSGMTTAVDLKDITKGEAGSLVLTPADGDSKAPVAAALRVIRGKGDKQEMAFIPSSRPVQTRATVADNRAKGSTLSLLAPEKGKDAKVKVTASAGSGGGTPVSKTYTVKGGTTMAVEPPRPQGLKGSYALTVEPERGGGPVYAARTLTLPQGGIPAFTVQLLPDDRGTVVVPTAGQDLSLLTD</sequence>
<name>A0ABY4MBE7_9ACTN</name>
<dbReference type="Pfam" id="PF18986">
    <property type="entry name" value="DUF5719"/>
    <property type="match status" value="1"/>
</dbReference>
<feature type="compositionally biased region" description="Basic and acidic residues" evidence="1">
    <location>
        <begin position="90"/>
        <end position="119"/>
    </location>
</feature>
<keyword evidence="4" id="KW-1185">Reference proteome</keyword>
<dbReference type="Proteomes" id="UP000830115">
    <property type="component" value="Chromosome"/>
</dbReference>
<dbReference type="EMBL" id="CP086322">
    <property type="protein sequence ID" value="UQA95105.1"/>
    <property type="molecule type" value="Genomic_DNA"/>
</dbReference>
<organism evidence="3 4">
    <name type="scientific">Streptomyces halobius</name>
    <dbReference type="NCBI Taxonomy" id="2879846"/>
    <lineage>
        <taxon>Bacteria</taxon>
        <taxon>Bacillati</taxon>
        <taxon>Actinomycetota</taxon>
        <taxon>Actinomycetes</taxon>
        <taxon>Kitasatosporales</taxon>
        <taxon>Streptomycetaceae</taxon>
        <taxon>Streptomyces</taxon>
    </lineage>
</organism>
<evidence type="ECO:0000313" key="4">
    <source>
        <dbReference type="Proteomes" id="UP000830115"/>
    </source>
</evidence>
<evidence type="ECO:0000256" key="2">
    <source>
        <dbReference type="SAM" id="SignalP"/>
    </source>
</evidence>
<accession>A0ABY4MBE7</accession>
<dbReference type="InterPro" id="IPR043777">
    <property type="entry name" value="DUF5719"/>
</dbReference>
<feature type="chain" id="PRO_5047193786" evidence="2">
    <location>
        <begin position="26"/>
        <end position="536"/>
    </location>
</feature>
<dbReference type="RefSeq" id="WP_248865959.1">
    <property type="nucleotide sequence ID" value="NZ_CP086322.1"/>
</dbReference>